<name>A0A1G2GS76_9BACT</name>
<gene>
    <name evidence="3" type="ORF">A3B25_00780</name>
</gene>
<sequence length="100" mass="10951">MNKITKGTKEIKFLYVWIVALLIIALFLAFAVFSPASPFRTPSPRATLNPEQLQELLGAPVVKNPPEVSKDMLNSLEGKNEPAAPTQDMMNMLSAPAPEN</sequence>
<keyword evidence="2" id="KW-0472">Membrane</keyword>
<evidence type="ECO:0000313" key="4">
    <source>
        <dbReference type="Proteomes" id="UP000179106"/>
    </source>
</evidence>
<organism evidence="3 4">
    <name type="scientific">Candidatus Ryanbacteria bacterium RIFCSPLOWO2_01_FULL_48_26</name>
    <dbReference type="NCBI Taxonomy" id="1802126"/>
    <lineage>
        <taxon>Bacteria</taxon>
        <taxon>Candidatus Ryaniibacteriota</taxon>
    </lineage>
</organism>
<reference evidence="3 4" key="1">
    <citation type="journal article" date="2016" name="Nat. Commun.">
        <title>Thousands of microbial genomes shed light on interconnected biogeochemical processes in an aquifer system.</title>
        <authorList>
            <person name="Anantharaman K."/>
            <person name="Brown C.T."/>
            <person name="Hug L.A."/>
            <person name="Sharon I."/>
            <person name="Castelle C.J."/>
            <person name="Probst A.J."/>
            <person name="Thomas B.C."/>
            <person name="Singh A."/>
            <person name="Wilkins M.J."/>
            <person name="Karaoz U."/>
            <person name="Brodie E.L."/>
            <person name="Williams K.H."/>
            <person name="Hubbard S.S."/>
            <person name="Banfield J.F."/>
        </authorList>
    </citation>
    <scope>NUCLEOTIDE SEQUENCE [LARGE SCALE GENOMIC DNA]</scope>
</reference>
<dbReference type="Proteomes" id="UP000179106">
    <property type="component" value="Unassembled WGS sequence"/>
</dbReference>
<protein>
    <submittedName>
        <fullName evidence="3">Uncharacterized protein</fullName>
    </submittedName>
</protein>
<feature type="transmembrane region" description="Helical" evidence="2">
    <location>
        <begin position="12"/>
        <end position="33"/>
    </location>
</feature>
<dbReference type="STRING" id="1802126.A3B25_00780"/>
<evidence type="ECO:0000256" key="2">
    <source>
        <dbReference type="SAM" id="Phobius"/>
    </source>
</evidence>
<keyword evidence="2" id="KW-0812">Transmembrane</keyword>
<evidence type="ECO:0000313" key="3">
    <source>
        <dbReference type="EMBL" id="OGZ52979.1"/>
    </source>
</evidence>
<dbReference type="AlphaFoldDB" id="A0A1G2GS76"/>
<comment type="caution">
    <text evidence="3">The sequence shown here is derived from an EMBL/GenBank/DDBJ whole genome shotgun (WGS) entry which is preliminary data.</text>
</comment>
<proteinExistence type="predicted"/>
<feature type="region of interest" description="Disordered" evidence="1">
    <location>
        <begin position="63"/>
        <end position="100"/>
    </location>
</feature>
<accession>A0A1G2GS76</accession>
<dbReference type="EMBL" id="MHNW01000035">
    <property type="protein sequence ID" value="OGZ52979.1"/>
    <property type="molecule type" value="Genomic_DNA"/>
</dbReference>
<evidence type="ECO:0000256" key="1">
    <source>
        <dbReference type="SAM" id="MobiDB-lite"/>
    </source>
</evidence>
<keyword evidence="2" id="KW-1133">Transmembrane helix</keyword>